<accession>A0AAD6KX29</accession>
<keyword evidence="3" id="KW-1185">Reference proteome</keyword>
<comment type="caution">
    <text evidence="2">The sequence shown here is derived from an EMBL/GenBank/DDBJ whole genome shotgun (WGS) entry which is preliminary data.</text>
</comment>
<dbReference type="SUPFAM" id="SSF55729">
    <property type="entry name" value="Acyl-CoA N-acyltransferases (Nat)"/>
    <property type="match status" value="1"/>
</dbReference>
<evidence type="ECO:0000313" key="2">
    <source>
        <dbReference type="EMBL" id="KAJ6429982.1"/>
    </source>
</evidence>
<sequence>MVLPVGYVSLLRYLVKQYLMERRAAMPHAVTLIGFYKAKQEIDTGEEMEDVEELAGTVEVCFDKRGANTSPPTPTSPKNAPYICNMAVKGSLRRRGIGWNLLKASEELISQMSSMQDVYLHCRMIDSAPFNMLRYEIIFTIGYVEVMTYASERYPYSRFGFWFRSFRV</sequence>
<reference evidence="2 3" key="1">
    <citation type="journal article" date="2023" name="Int. J. Mol. Sci.">
        <title>De Novo Assembly and Annotation of 11 Diverse Shrub Willow (Salix) Genomes Reveals Novel Gene Organization in Sex-Linked Regions.</title>
        <authorList>
            <person name="Hyden B."/>
            <person name="Feng K."/>
            <person name="Yates T.B."/>
            <person name="Jawdy S."/>
            <person name="Cereghino C."/>
            <person name="Smart L.B."/>
            <person name="Muchero W."/>
        </authorList>
    </citation>
    <scope>NUCLEOTIDE SEQUENCE [LARGE SCALE GENOMIC DNA]</scope>
    <source>
        <tissue evidence="2">Shoot tip</tissue>
    </source>
</reference>
<dbReference type="Pfam" id="PF00583">
    <property type="entry name" value="Acetyltransf_1"/>
    <property type="match status" value="1"/>
</dbReference>
<dbReference type="Gene3D" id="3.40.630.30">
    <property type="match status" value="1"/>
</dbReference>
<dbReference type="PANTHER" id="PTHR47489">
    <property type="entry name" value="ACYL-COA N-ACYLTRANSFERASES (NAT) SUPERFAMILY PROTEIN"/>
    <property type="match status" value="1"/>
</dbReference>
<evidence type="ECO:0000313" key="3">
    <source>
        <dbReference type="Proteomes" id="UP001162972"/>
    </source>
</evidence>
<dbReference type="Proteomes" id="UP001162972">
    <property type="component" value="Chromosome 8"/>
</dbReference>
<gene>
    <name evidence="2" type="ORF">OIU84_021403</name>
</gene>
<dbReference type="GO" id="GO:0016747">
    <property type="term" value="F:acyltransferase activity, transferring groups other than amino-acyl groups"/>
    <property type="evidence" value="ECO:0007669"/>
    <property type="project" value="InterPro"/>
</dbReference>
<proteinExistence type="predicted"/>
<dbReference type="AlphaFoldDB" id="A0AAD6KX29"/>
<feature type="domain" description="N-acetyltransferase" evidence="1">
    <location>
        <begin position="52"/>
        <end position="123"/>
    </location>
</feature>
<organism evidence="2 3">
    <name type="scientific">Salix udensis</name>
    <dbReference type="NCBI Taxonomy" id="889485"/>
    <lineage>
        <taxon>Eukaryota</taxon>
        <taxon>Viridiplantae</taxon>
        <taxon>Streptophyta</taxon>
        <taxon>Embryophyta</taxon>
        <taxon>Tracheophyta</taxon>
        <taxon>Spermatophyta</taxon>
        <taxon>Magnoliopsida</taxon>
        <taxon>eudicotyledons</taxon>
        <taxon>Gunneridae</taxon>
        <taxon>Pentapetalae</taxon>
        <taxon>rosids</taxon>
        <taxon>fabids</taxon>
        <taxon>Malpighiales</taxon>
        <taxon>Salicaceae</taxon>
        <taxon>Saliceae</taxon>
        <taxon>Salix</taxon>
    </lineage>
</organism>
<protein>
    <recommendedName>
        <fullName evidence="1">N-acetyltransferase domain-containing protein</fullName>
    </recommendedName>
</protein>
<dbReference type="InterPro" id="IPR016181">
    <property type="entry name" value="Acyl_CoA_acyltransferase"/>
</dbReference>
<dbReference type="EMBL" id="JAPFFJ010000004">
    <property type="protein sequence ID" value="KAJ6429982.1"/>
    <property type="molecule type" value="Genomic_DNA"/>
</dbReference>
<dbReference type="CDD" id="cd04301">
    <property type="entry name" value="NAT_SF"/>
    <property type="match status" value="1"/>
</dbReference>
<dbReference type="PANTHER" id="PTHR47489:SF2">
    <property type="entry name" value="GCN5-RELATED N-ACETYLTRANSFERASE 5, CHLOROPLASTIC"/>
    <property type="match status" value="1"/>
</dbReference>
<dbReference type="InterPro" id="IPR000182">
    <property type="entry name" value="GNAT_dom"/>
</dbReference>
<name>A0AAD6KX29_9ROSI</name>
<evidence type="ECO:0000259" key="1">
    <source>
        <dbReference type="Pfam" id="PF00583"/>
    </source>
</evidence>